<organism evidence="1">
    <name type="scientific">hydrocarbon metagenome</name>
    <dbReference type="NCBI Taxonomy" id="938273"/>
    <lineage>
        <taxon>unclassified sequences</taxon>
        <taxon>metagenomes</taxon>
        <taxon>ecological metagenomes</taxon>
    </lineage>
</organism>
<dbReference type="AlphaFoldDB" id="A0A0W8G8Q7"/>
<reference evidence="1" key="1">
    <citation type="journal article" date="2015" name="Proc. Natl. Acad. Sci. U.S.A.">
        <title>Networks of energetic and metabolic interactions define dynamics in microbial communities.</title>
        <authorList>
            <person name="Embree M."/>
            <person name="Liu J.K."/>
            <person name="Al-Bassam M.M."/>
            <person name="Zengler K."/>
        </authorList>
    </citation>
    <scope>NUCLEOTIDE SEQUENCE</scope>
</reference>
<accession>A0A0W8G8Q7</accession>
<name>A0A0W8G8Q7_9ZZZZ</name>
<gene>
    <name evidence="1" type="ORF">ASZ90_000567</name>
</gene>
<sequence>MRRNQLGHVMPPYNGFFFVRSSRGRTRNRRARARKIFTHGTYT</sequence>
<proteinExistence type="predicted"/>
<evidence type="ECO:0000313" key="1">
    <source>
        <dbReference type="EMBL" id="KUG29546.1"/>
    </source>
</evidence>
<comment type="caution">
    <text evidence="1">The sequence shown here is derived from an EMBL/GenBank/DDBJ whole genome shotgun (WGS) entry which is preliminary data.</text>
</comment>
<dbReference type="EMBL" id="LNQE01000071">
    <property type="protein sequence ID" value="KUG29546.1"/>
    <property type="molecule type" value="Genomic_DNA"/>
</dbReference>
<protein>
    <submittedName>
        <fullName evidence="1">Uncharacterized protein</fullName>
    </submittedName>
</protein>